<evidence type="ECO:0000256" key="1">
    <source>
        <dbReference type="SAM" id="MobiDB-lite"/>
    </source>
</evidence>
<protein>
    <submittedName>
        <fullName evidence="2">Sel1 repeat family protein</fullName>
    </submittedName>
</protein>
<dbReference type="InterPro" id="IPR050767">
    <property type="entry name" value="Sel1_AlgK"/>
</dbReference>
<evidence type="ECO:0000313" key="3">
    <source>
        <dbReference type="Proteomes" id="UP000323560"/>
    </source>
</evidence>
<dbReference type="SMART" id="SM00671">
    <property type="entry name" value="SEL1"/>
    <property type="match status" value="4"/>
</dbReference>
<dbReference type="KEGG" id="gti:FXF46_07920"/>
<reference evidence="2 3" key="1">
    <citation type="submission" date="2019-08" db="EMBL/GenBank/DDBJ databases">
        <title>Gluconobacter frateurii HD924 genome.</title>
        <authorList>
            <person name="Liu Y."/>
            <person name="Zhang P."/>
        </authorList>
    </citation>
    <scope>NUCLEOTIDE SEQUENCE [LARGE SCALE GENOMIC DNA]</scope>
    <source>
        <strain evidence="2 3">HD924</strain>
    </source>
</reference>
<dbReference type="InterPro" id="IPR006597">
    <property type="entry name" value="Sel1-like"/>
</dbReference>
<accession>A0AAP9JHX8</accession>
<evidence type="ECO:0000313" key="2">
    <source>
        <dbReference type="EMBL" id="QEH96211.1"/>
    </source>
</evidence>
<dbReference type="PANTHER" id="PTHR11102">
    <property type="entry name" value="SEL-1-LIKE PROTEIN"/>
    <property type="match status" value="1"/>
</dbReference>
<feature type="region of interest" description="Disordered" evidence="1">
    <location>
        <begin position="1"/>
        <end position="22"/>
    </location>
</feature>
<gene>
    <name evidence="2" type="ORF">FXF46_07920</name>
</gene>
<dbReference type="PANTHER" id="PTHR11102:SF160">
    <property type="entry name" value="ERAD-ASSOCIATED E3 UBIQUITIN-PROTEIN LIGASE COMPONENT HRD3"/>
    <property type="match status" value="1"/>
</dbReference>
<dbReference type="Gene3D" id="1.25.40.10">
    <property type="entry name" value="Tetratricopeptide repeat domain"/>
    <property type="match status" value="1"/>
</dbReference>
<dbReference type="EMBL" id="CP043043">
    <property type="protein sequence ID" value="QEH96211.1"/>
    <property type="molecule type" value="Genomic_DNA"/>
</dbReference>
<dbReference type="RefSeq" id="WP_148620274.1">
    <property type="nucleotide sequence ID" value="NZ_CP043043.1"/>
</dbReference>
<proteinExistence type="predicted"/>
<name>A0AAP9JHX8_GLUTH</name>
<dbReference type="SUPFAM" id="SSF81901">
    <property type="entry name" value="HCP-like"/>
    <property type="match status" value="1"/>
</dbReference>
<dbReference type="AlphaFoldDB" id="A0AAP9JHX8"/>
<organism evidence="2 3">
    <name type="scientific">Gluconobacter thailandicus</name>
    <dbReference type="NCBI Taxonomy" id="257438"/>
    <lineage>
        <taxon>Bacteria</taxon>
        <taxon>Pseudomonadati</taxon>
        <taxon>Pseudomonadota</taxon>
        <taxon>Alphaproteobacteria</taxon>
        <taxon>Acetobacterales</taxon>
        <taxon>Acetobacteraceae</taxon>
        <taxon>Gluconobacter</taxon>
    </lineage>
</organism>
<sequence>MVSRGQSDDPVPEHEKPVPSCPPQVQAQLLLGQMHVDRGWFGEAFPYFEAAARSGHPVAVNMLGRAYERGWGVVRNSAQAASYFETAAAAGEGWAMFNLADLLLLGDGVPKNRARAYRLYVSSAEKGNVKALNMLGLLHEEGICGAPDPEGAKVFFQAASEGGDCWADLNLARLALAQQDVSVALSCFRRALKSGFPDVCRAIIDLIGVCENPVLHTVKVQAIRQIAGKEQPKIVSTPLEQTSFAERLCAE</sequence>
<dbReference type="Pfam" id="PF08238">
    <property type="entry name" value="Sel1"/>
    <property type="match status" value="4"/>
</dbReference>
<dbReference type="InterPro" id="IPR011990">
    <property type="entry name" value="TPR-like_helical_dom_sf"/>
</dbReference>
<dbReference type="Proteomes" id="UP000323560">
    <property type="component" value="Chromosome"/>
</dbReference>